<dbReference type="GO" id="GO:1904680">
    <property type="term" value="F:peptide transmembrane transporter activity"/>
    <property type="evidence" value="ECO:0007669"/>
    <property type="project" value="TreeGrafter"/>
</dbReference>
<dbReference type="AlphaFoldDB" id="A0A7D4B410"/>
<dbReference type="InterPro" id="IPR030678">
    <property type="entry name" value="Peptide/Ni-bd"/>
</dbReference>
<gene>
    <name evidence="6" type="ORF">GXN76_03935</name>
</gene>
<protein>
    <submittedName>
        <fullName evidence="6">ABC transporter substrate-binding protein</fullName>
    </submittedName>
</protein>
<dbReference type="InterPro" id="IPR039424">
    <property type="entry name" value="SBP_5"/>
</dbReference>
<evidence type="ECO:0000259" key="5">
    <source>
        <dbReference type="Pfam" id="PF00496"/>
    </source>
</evidence>
<dbReference type="InterPro" id="IPR000914">
    <property type="entry name" value="SBP_5_dom"/>
</dbReference>
<dbReference type="InterPro" id="IPR023765">
    <property type="entry name" value="SBP_5_CS"/>
</dbReference>
<dbReference type="Proteomes" id="UP000503088">
    <property type="component" value="Chromosome"/>
</dbReference>
<keyword evidence="4" id="KW-0732">Signal</keyword>
<evidence type="ECO:0000313" key="6">
    <source>
        <dbReference type="EMBL" id="QKG85886.1"/>
    </source>
</evidence>
<comment type="similarity">
    <text evidence="2">Belongs to the bacterial solute-binding protein 5 family.</text>
</comment>
<dbReference type="PANTHER" id="PTHR30290:SF9">
    <property type="entry name" value="OLIGOPEPTIDE-BINDING PROTEIN APPA"/>
    <property type="match status" value="1"/>
</dbReference>
<name>A0A7D4B410_9BACL</name>
<keyword evidence="3" id="KW-0813">Transport</keyword>
<evidence type="ECO:0000256" key="4">
    <source>
        <dbReference type="ARBA" id="ARBA00022729"/>
    </source>
</evidence>
<dbReference type="Pfam" id="PF00496">
    <property type="entry name" value="SBP_bac_5"/>
    <property type="match status" value="1"/>
</dbReference>
<reference evidence="6 7" key="1">
    <citation type="submission" date="2020-01" db="EMBL/GenBank/DDBJ databases">
        <authorList>
            <person name="Gulvik C.A."/>
            <person name="Batra D.G."/>
        </authorList>
    </citation>
    <scope>NUCLEOTIDE SEQUENCE [LARGE SCALE GENOMIC DNA]</scope>
    <source>
        <strain evidence="6 7">W9323</strain>
    </source>
</reference>
<evidence type="ECO:0000256" key="3">
    <source>
        <dbReference type="ARBA" id="ARBA00022448"/>
    </source>
</evidence>
<dbReference type="GO" id="GO:0015833">
    <property type="term" value="P:peptide transport"/>
    <property type="evidence" value="ECO:0007669"/>
    <property type="project" value="TreeGrafter"/>
</dbReference>
<dbReference type="Gene3D" id="3.10.105.10">
    <property type="entry name" value="Dipeptide-binding Protein, Domain 3"/>
    <property type="match status" value="1"/>
</dbReference>
<dbReference type="GO" id="GO:0043190">
    <property type="term" value="C:ATP-binding cassette (ABC) transporter complex"/>
    <property type="evidence" value="ECO:0007669"/>
    <property type="project" value="InterPro"/>
</dbReference>
<dbReference type="GO" id="GO:0042597">
    <property type="term" value="C:periplasmic space"/>
    <property type="evidence" value="ECO:0007669"/>
    <property type="project" value="UniProtKB-ARBA"/>
</dbReference>
<evidence type="ECO:0000256" key="1">
    <source>
        <dbReference type="ARBA" id="ARBA00004193"/>
    </source>
</evidence>
<proteinExistence type="inferred from homology"/>
<evidence type="ECO:0000256" key="2">
    <source>
        <dbReference type="ARBA" id="ARBA00005695"/>
    </source>
</evidence>
<dbReference type="PANTHER" id="PTHR30290">
    <property type="entry name" value="PERIPLASMIC BINDING COMPONENT OF ABC TRANSPORTER"/>
    <property type="match status" value="1"/>
</dbReference>
<accession>A0A7D4B410</accession>
<dbReference type="EMBL" id="CP048104">
    <property type="protein sequence ID" value="QKG85886.1"/>
    <property type="molecule type" value="Genomic_DNA"/>
</dbReference>
<dbReference type="SUPFAM" id="SSF53850">
    <property type="entry name" value="Periplasmic binding protein-like II"/>
    <property type="match status" value="1"/>
</dbReference>
<dbReference type="Gene3D" id="3.90.76.10">
    <property type="entry name" value="Dipeptide-binding Protein, Domain 1"/>
    <property type="match status" value="1"/>
</dbReference>
<dbReference type="PROSITE" id="PS01040">
    <property type="entry name" value="SBP_BACTERIAL_5"/>
    <property type="match status" value="1"/>
</dbReference>
<organism evidence="6 7">
    <name type="scientific">Kroppenstedtia pulmonis</name>
    <dbReference type="NCBI Taxonomy" id="1380685"/>
    <lineage>
        <taxon>Bacteria</taxon>
        <taxon>Bacillati</taxon>
        <taxon>Bacillota</taxon>
        <taxon>Bacilli</taxon>
        <taxon>Bacillales</taxon>
        <taxon>Thermoactinomycetaceae</taxon>
        <taxon>Kroppenstedtia</taxon>
    </lineage>
</organism>
<feature type="domain" description="Solute-binding protein family 5" evidence="5">
    <location>
        <begin position="65"/>
        <end position="440"/>
    </location>
</feature>
<keyword evidence="7" id="KW-1185">Reference proteome</keyword>
<dbReference type="PIRSF" id="PIRSF002741">
    <property type="entry name" value="MppA"/>
    <property type="match status" value="1"/>
</dbReference>
<dbReference type="KEGG" id="kpul:GXN76_03935"/>
<evidence type="ECO:0000313" key="7">
    <source>
        <dbReference type="Proteomes" id="UP000503088"/>
    </source>
</evidence>
<dbReference type="RefSeq" id="WP_173225156.1">
    <property type="nucleotide sequence ID" value="NZ_CP048104.1"/>
</dbReference>
<dbReference type="CDD" id="cd08493">
    <property type="entry name" value="PBP2_DppA_like"/>
    <property type="match status" value="1"/>
</dbReference>
<sequence>MMLILSMALTACGGKGADSGGKTLIWGRGADAKALDPALVTDGESFKITKNVMETLVDYKKGSTEVEPALAESWETSKDGKTWTFKLRKGVKFHDGTDFNADAVVFNVERWMDPKHPQHKGGEFIYYPSMFGGFKGDKGHVIESVKAVDPHTVEFKLKEPQGPFLANIGMVPFAISSPKALKEDTEGFSKKPVGTGPFKFISWKKNDAITLEKNEDYWDKGKPKVDKVIFKSIPDNTARYTAFQSGDIDVMDGMNPGDAKSIKKSNDLELHEQEGMNIGYLAFNMSIKGPLKEKKVRQALNHAVNKKAIIKSVFSDMAVPAVNPMPSSMWGYNDKVEDYEYDLDKAKKLLKEAGYEDGFEIDFWAMPEPRPYMPDGRKVAEYIQADFAKIGVKTKIVSYDWQTYLDKTQKGEHSMALLGWNGDNGDPDNFLYVLLDKDNAKAPAQNIAFYKSDKLHDLLIRAQRDTEVEKRTKLYEEAQEIIKEDAPWVPLVHATQGVATRADIEGGNFDHPINWYEVKDVEIKN</sequence>
<comment type="subcellular location">
    <subcellularLocation>
        <location evidence="1">Cell membrane</location>
        <topology evidence="1">Lipid-anchor</topology>
    </subcellularLocation>
</comment>
<dbReference type="Gene3D" id="3.40.190.10">
    <property type="entry name" value="Periplasmic binding protein-like II"/>
    <property type="match status" value="1"/>
</dbReference>